<dbReference type="InterPro" id="IPR012338">
    <property type="entry name" value="Beta-lactam/transpept-like"/>
</dbReference>
<sequence length="406" mass="45627">MPRVRLKQRPRRYRPRFRFWAWSAGILGVGALAFTLPQLVQVHPISIAPRAREDVRLPKDPEKWSTQAGSCEMKAAQGPVLFVKGQNIERPIASTTKIMTAYLTLTNPAMPLNKRVTINRQETVNDRLGLLKDDSEVPLRTGMVVTVHDLLWALMLPSADDAAWTLARAQTDNHPTQFVADMNREAKLLQMNRTHYTDPDGVSHEGYSTARDLIKLTTVAMKNATFRQLVKTKTQRTPFGELTNLNQMLWQYPGTIGVKTGWTPWAGSCLVFAATKRLHGQPLTIYGVVLGEPLFNPMFADTAQLMNTAFHVPWTPLFPAKVPVATALVTTSFGKRIESFSLTQALGAYDTGEQAHLQFRWKNLGDHWSKGQTVGYGRVVAQGWAPSAWVPIQADQSYRMPWWSHL</sequence>
<evidence type="ECO:0000313" key="9">
    <source>
        <dbReference type="EMBL" id="AUW94803.1"/>
    </source>
</evidence>
<dbReference type="Gene3D" id="3.40.710.10">
    <property type="entry name" value="DD-peptidase/beta-lactamase superfamily"/>
    <property type="match status" value="1"/>
</dbReference>
<evidence type="ECO:0000256" key="1">
    <source>
        <dbReference type="ARBA" id="ARBA00007164"/>
    </source>
</evidence>
<dbReference type="SUPFAM" id="SSF56601">
    <property type="entry name" value="beta-lactamase/transpeptidase-like"/>
    <property type="match status" value="1"/>
</dbReference>
<evidence type="ECO:0000313" key="10">
    <source>
        <dbReference type="Proteomes" id="UP000325292"/>
    </source>
</evidence>
<name>A0ABM6RTZ6_9FIRM</name>
<keyword evidence="3" id="KW-0378">Hydrolase</keyword>
<keyword evidence="10" id="KW-1185">Reference proteome</keyword>
<comment type="similarity">
    <text evidence="1 7">Belongs to the peptidase S11 family.</text>
</comment>
<gene>
    <name evidence="9" type="ORF">BXT84_13305</name>
</gene>
<evidence type="ECO:0000256" key="2">
    <source>
        <dbReference type="ARBA" id="ARBA00022729"/>
    </source>
</evidence>
<dbReference type="PANTHER" id="PTHR21581">
    <property type="entry name" value="D-ALANYL-D-ALANINE CARBOXYPEPTIDASE"/>
    <property type="match status" value="1"/>
</dbReference>
<keyword evidence="2" id="KW-0732">Signal</keyword>
<evidence type="ECO:0000256" key="7">
    <source>
        <dbReference type="RuleBase" id="RU004016"/>
    </source>
</evidence>
<dbReference type="EMBL" id="CP019454">
    <property type="protein sequence ID" value="AUW94803.1"/>
    <property type="molecule type" value="Genomic_DNA"/>
</dbReference>
<evidence type="ECO:0000256" key="4">
    <source>
        <dbReference type="ARBA" id="ARBA00022960"/>
    </source>
</evidence>
<evidence type="ECO:0000256" key="6">
    <source>
        <dbReference type="ARBA" id="ARBA00023316"/>
    </source>
</evidence>
<dbReference type="Pfam" id="PF00768">
    <property type="entry name" value="Peptidase_S11"/>
    <property type="match status" value="1"/>
</dbReference>
<dbReference type="InterPro" id="IPR001967">
    <property type="entry name" value="Peptidase_S11_N"/>
</dbReference>
<proteinExistence type="inferred from homology"/>
<evidence type="ECO:0000256" key="3">
    <source>
        <dbReference type="ARBA" id="ARBA00022801"/>
    </source>
</evidence>
<keyword evidence="5" id="KW-0573">Peptidoglycan synthesis</keyword>
<dbReference type="Proteomes" id="UP000325292">
    <property type="component" value="Chromosome"/>
</dbReference>
<keyword evidence="4" id="KW-0133">Cell shape</keyword>
<organism evidence="9 10">
    <name type="scientific">Sulfobacillus thermotolerans</name>
    <dbReference type="NCBI Taxonomy" id="338644"/>
    <lineage>
        <taxon>Bacteria</taxon>
        <taxon>Bacillati</taxon>
        <taxon>Bacillota</taxon>
        <taxon>Clostridia</taxon>
        <taxon>Eubacteriales</taxon>
        <taxon>Clostridiales Family XVII. Incertae Sedis</taxon>
        <taxon>Sulfobacillus</taxon>
    </lineage>
</organism>
<evidence type="ECO:0000259" key="8">
    <source>
        <dbReference type="Pfam" id="PF00768"/>
    </source>
</evidence>
<accession>A0ABM6RTZ6</accession>
<evidence type="ECO:0000256" key="5">
    <source>
        <dbReference type="ARBA" id="ARBA00022984"/>
    </source>
</evidence>
<feature type="domain" description="Peptidase S11 D-alanyl-D-alanine carboxypeptidase A N-terminal" evidence="8">
    <location>
        <begin position="73"/>
        <end position="277"/>
    </location>
</feature>
<keyword evidence="6" id="KW-0961">Cell wall biogenesis/degradation</keyword>
<dbReference type="InterPro" id="IPR018044">
    <property type="entry name" value="Peptidase_S11"/>
</dbReference>
<dbReference type="PRINTS" id="PR00725">
    <property type="entry name" value="DADACBPTASE1"/>
</dbReference>
<dbReference type="PANTHER" id="PTHR21581:SF33">
    <property type="entry name" value="D-ALANYL-D-ALANINE CARBOXYPEPTIDASE DACB"/>
    <property type="match status" value="1"/>
</dbReference>
<protein>
    <recommendedName>
        <fullName evidence="8">Peptidase S11 D-alanyl-D-alanine carboxypeptidase A N-terminal domain-containing protein</fullName>
    </recommendedName>
</protein>
<reference evidence="9 10" key="1">
    <citation type="journal article" date="2019" name="Sci. Rep.">
        <title>Sulfobacillus thermotolerans: new insights into resistance and metabolic capacities of acidophilic chemolithotrophs.</title>
        <authorList>
            <person name="Panyushkina A.E."/>
            <person name="Babenko V.V."/>
            <person name="Nikitina A.S."/>
            <person name="Selezneva O.V."/>
            <person name="Tsaplina I.A."/>
            <person name="Letarova M.A."/>
            <person name="Kostryukova E.S."/>
            <person name="Letarov A.V."/>
        </authorList>
    </citation>
    <scope>NUCLEOTIDE SEQUENCE [LARGE SCALE GENOMIC DNA]</scope>
    <source>
        <strain evidence="9 10">Kr1</strain>
    </source>
</reference>